<keyword evidence="3" id="KW-1185">Reference proteome</keyword>
<protein>
    <recommendedName>
        <fullName evidence="4">DUF4760 domain-containing protein</fullName>
    </recommendedName>
</protein>
<dbReference type="EMBL" id="CP136865">
    <property type="protein sequence ID" value="WOJ97687.1"/>
    <property type="molecule type" value="Genomic_DNA"/>
</dbReference>
<name>A0ABZ0IDR0_9GAMM</name>
<evidence type="ECO:0000313" key="2">
    <source>
        <dbReference type="EMBL" id="WOJ97687.1"/>
    </source>
</evidence>
<keyword evidence="1" id="KW-0812">Transmembrane</keyword>
<reference evidence="2 3" key="1">
    <citation type="submission" date="2023-10" db="EMBL/GenBank/DDBJ databases">
        <title>Two novel species belonging to the OM43/NOR5 clade.</title>
        <authorList>
            <person name="Park M."/>
        </authorList>
    </citation>
    <scope>NUCLEOTIDE SEQUENCE [LARGE SCALE GENOMIC DNA]</scope>
    <source>
        <strain evidence="2 3">IMCC45268</strain>
    </source>
</reference>
<sequence>MLDTLGNLGDFVGGIAVLITLIYLAIQIRQNTAQVKIASDIARTDTYARSVDSFSQFRSLLISDPEMADIYLRGSRELGSLSPAESIRFYLILQQIFHTIQATIENTTATGTQVENPIHFYNLDVLLEQPGIRDWWVLENTRYEPDFVALLSNQLEQPE</sequence>
<accession>A0ABZ0IDR0</accession>
<dbReference type="RefSeq" id="WP_407328644.1">
    <property type="nucleotide sequence ID" value="NZ_CP136865.1"/>
</dbReference>
<proteinExistence type="predicted"/>
<dbReference type="Proteomes" id="UP001626549">
    <property type="component" value="Chromosome"/>
</dbReference>
<keyword evidence="1" id="KW-0472">Membrane</keyword>
<keyword evidence="1" id="KW-1133">Transmembrane helix</keyword>
<evidence type="ECO:0000256" key="1">
    <source>
        <dbReference type="SAM" id="Phobius"/>
    </source>
</evidence>
<evidence type="ECO:0000313" key="3">
    <source>
        <dbReference type="Proteomes" id="UP001626549"/>
    </source>
</evidence>
<feature type="transmembrane region" description="Helical" evidence="1">
    <location>
        <begin position="6"/>
        <end position="26"/>
    </location>
</feature>
<evidence type="ECO:0008006" key="4">
    <source>
        <dbReference type="Google" id="ProtNLM"/>
    </source>
</evidence>
<organism evidence="2 3">
    <name type="scientific">Congregibacter brevis</name>
    <dbReference type="NCBI Taxonomy" id="3081201"/>
    <lineage>
        <taxon>Bacteria</taxon>
        <taxon>Pseudomonadati</taxon>
        <taxon>Pseudomonadota</taxon>
        <taxon>Gammaproteobacteria</taxon>
        <taxon>Cellvibrionales</taxon>
        <taxon>Halieaceae</taxon>
        <taxon>Congregibacter</taxon>
    </lineage>
</organism>
<gene>
    <name evidence="2" type="ORF">R0137_03715</name>
</gene>